<reference evidence="2 3" key="1">
    <citation type="submission" date="2018-06" db="EMBL/GenBank/DDBJ databases">
        <authorList>
            <consortium name="Pathogen Informatics"/>
            <person name="Doyle S."/>
        </authorList>
    </citation>
    <scope>NUCLEOTIDE SEQUENCE [LARGE SCALE GENOMIC DNA]</scope>
    <source>
        <strain evidence="2 3">NCTC8179</strain>
    </source>
</reference>
<dbReference type="Proteomes" id="UP000255543">
    <property type="component" value="Unassembled WGS sequence"/>
</dbReference>
<feature type="transmembrane region" description="Helical" evidence="1">
    <location>
        <begin position="35"/>
        <end position="58"/>
    </location>
</feature>
<sequence>MVPIFGGRDGRFLVLHPDYSLRLARNCVQNPNTPFGIFIVIALLCGFAGALCFEHGQYQFLLSKSKQGSALGIMGIRKLSVSVMQLVAPLVIFVPVFAFLGVNGVPQADGSG</sequence>
<gene>
    <name evidence="2" type="primary">narU</name>
    <name evidence="2" type="ORF">NCTC8179_03506</name>
</gene>
<dbReference type="Gene3D" id="1.20.1250.20">
    <property type="entry name" value="MFS general substrate transporter like domains"/>
    <property type="match status" value="1"/>
</dbReference>
<dbReference type="EMBL" id="UGEB01000001">
    <property type="protein sequence ID" value="STK87151.1"/>
    <property type="molecule type" value="Genomic_DNA"/>
</dbReference>
<keyword evidence="1" id="KW-1133">Transmembrane helix</keyword>
<name>A0A376ZZ79_ECOLX</name>
<keyword evidence="1" id="KW-0472">Membrane</keyword>
<keyword evidence="1" id="KW-0812">Transmembrane</keyword>
<dbReference type="AlphaFoldDB" id="A0A376ZZ79"/>
<evidence type="ECO:0000313" key="3">
    <source>
        <dbReference type="Proteomes" id="UP000255543"/>
    </source>
</evidence>
<accession>A0A376ZZ79</accession>
<protein>
    <submittedName>
        <fullName evidence="2">Nitrite extrusion protein 2</fullName>
    </submittedName>
</protein>
<evidence type="ECO:0000256" key="1">
    <source>
        <dbReference type="SAM" id="Phobius"/>
    </source>
</evidence>
<organism evidence="2 3">
    <name type="scientific">Escherichia coli</name>
    <dbReference type="NCBI Taxonomy" id="562"/>
    <lineage>
        <taxon>Bacteria</taxon>
        <taxon>Pseudomonadati</taxon>
        <taxon>Pseudomonadota</taxon>
        <taxon>Gammaproteobacteria</taxon>
        <taxon>Enterobacterales</taxon>
        <taxon>Enterobacteriaceae</taxon>
        <taxon>Escherichia</taxon>
    </lineage>
</organism>
<proteinExistence type="predicted"/>
<dbReference type="InterPro" id="IPR036259">
    <property type="entry name" value="MFS_trans_sf"/>
</dbReference>
<feature type="transmembrane region" description="Helical" evidence="1">
    <location>
        <begin position="79"/>
        <end position="102"/>
    </location>
</feature>
<evidence type="ECO:0000313" key="2">
    <source>
        <dbReference type="EMBL" id="STK87151.1"/>
    </source>
</evidence>